<proteinExistence type="predicted"/>
<organism evidence="1 2">
    <name type="scientific">Glomus cerebriforme</name>
    <dbReference type="NCBI Taxonomy" id="658196"/>
    <lineage>
        <taxon>Eukaryota</taxon>
        <taxon>Fungi</taxon>
        <taxon>Fungi incertae sedis</taxon>
        <taxon>Mucoromycota</taxon>
        <taxon>Glomeromycotina</taxon>
        <taxon>Glomeromycetes</taxon>
        <taxon>Glomerales</taxon>
        <taxon>Glomeraceae</taxon>
        <taxon>Glomus</taxon>
    </lineage>
</organism>
<comment type="caution">
    <text evidence="1">The sequence shown here is derived from an EMBL/GenBank/DDBJ whole genome shotgun (WGS) entry which is preliminary data.</text>
</comment>
<sequence>MKLLTILDTLVACLPNESKELLFRNEIFIPTSTSKPLLFNYPAFCKLSQICHNLQSLTIEIEIKDSNELKELISLQNNLKELKLSALDVINYTNIIPALTKHSNTLTKLQLYDGHNNFSVLFVTLFLNLQEINFLFLGETSFEGVAVHPKLIL</sequence>
<accession>A0A397T0G2</accession>
<dbReference type="Proteomes" id="UP000265703">
    <property type="component" value="Unassembled WGS sequence"/>
</dbReference>
<protein>
    <recommendedName>
        <fullName evidence="3">F-box domain-containing protein</fullName>
    </recommendedName>
</protein>
<keyword evidence="2" id="KW-1185">Reference proteome</keyword>
<dbReference type="AlphaFoldDB" id="A0A397T0G2"/>
<evidence type="ECO:0000313" key="2">
    <source>
        <dbReference type="Proteomes" id="UP000265703"/>
    </source>
</evidence>
<dbReference type="EMBL" id="QKYT01000138">
    <property type="protein sequence ID" value="RIA91960.1"/>
    <property type="molecule type" value="Genomic_DNA"/>
</dbReference>
<evidence type="ECO:0000313" key="1">
    <source>
        <dbReference type="EMBL" id="RIA91960.1"/>
    </source>
</evidence>
<dbReference type="OrthoDB" id="2334625at2759"/>
<reference evidence="1 2" key="1">
    <citation type="submission" date="2018-06" db="EMBL/GenBank/DDBJ databases">
        <title>Comparative genomics reveals the genomic features of Rhizophagus irregularis, R. cerebriforme, R. diaphanum and Gigaspora rosea, and their symbiotic lifestyle signature.</title>
        <authorList>
            <person name="Morin E."/>
            <person name="San Clemente H."/>
            <person name="Chen E.C.H."/>
            <person name="De La Providencia I."/>
            <person name="Hainaut M."/>
            <person name="Kuo A."/>
            <person name="Kohler A."/>
            <person name="Murat C."/>
            <person name="Tang N."/>
            <person name="Roy S."/>
            <person name="Loubradou J."/>
            <person name="Henrissat B."/>
            <person name="Grigoriev I.V."/>
            <person name="Corradi N."/>
            <person name="Roux C."/>
            <person name="Martin F.M."/>
        </authorList>
    </citation>
    <scope>NUCLEOTIDE SEQUENCE [LARGE SCALE GENOMIC DNA]</scope>
    <source>
        <strain evidence="1 2">DAOM 227022</strain>
    </source>
</reference>
<gene>
    <name evidence="1" type="ORF">C1645_821317</name>
</gene>
<evidence type="ECO:0008006" key="3">
    <source>
        <dbReference type="Google" id="ProtNLM"/>
    </source>
</evidence>
<name>A0A397T0G2_9GLOM</name>